<dbReference type="PANTHER" id="PTHR31451:SF39">
    <property type="entry name" value="MANNAN ENDO-1,4-BETA-MANNOSIDASE 1"/>
    <property type="match status" value="1"/>
</dbReference>
<dbReference type="Gene3D" id="3.20.20.80">
    <property type="entry name" value="Glycosidases"/>
    <property type="match status" value="1"/>
</dbReference>
<keyword evidence="5" id="KW-0964">Secreted</keyword>
<dbReference type="SUPFAM" id="SSF51445">
    <property type="entry name" value="(Trans)glycosidases"/>
    <property type="match status" value="1"/>
</dbReference>
<sequence length="404" mass="45563">MLRKSLAVVFVIAALLSRYGEAKPGRSCFVGTNGTHFVLDGRPFYFSGFNAYWLMYMASDPITRVNVTDTFEQASMYGMNVVRTWAFSDGVNDSRPLQATPGNYSEIVFKGLDFVVSEAKKHGLYLILSLVNNWNDYGGKKQYVQWAKDQGQSLTNDDDFFTSNITKGYYKYHVKSVLTRVNSINGVAYKDDLTILGWELMNEPRCQSDLSGRSIQDWVSEMSAYVKSIDENHLVEIGLEGYYGELMMPEKKQNNPGYEVGTDFISNNLIPHVDIATIHLYPDQWLRGSNETMKAKFVKKWIKAHIADSKSILGKPILLTEFGKSLNSTNYNVHARDKYFRDILNRVYNNARSGGACGGALFWQVMATGMRSWSDSYDVVLQNSPSTAAVISKHSSRIASLNKE</sequence>
<comment type="similarity">
    <text evidence="3">Belongs to the glycosyl hydrolase 5 (cellulase A) family.</text>
</comment>
<evidence type="ECO:0000256" key="4">
    <source>
        <dbReference type="ARBA" id="ARBA00012706"/>
    </source>
</evidence>
<dbReference type="InterPro" id="IPR017853">
    <property type="entry name" value="GH"/>
</dbReference>
<feature type="signal peptide" evidence="9">
    <location>
        <begin position="1"/>
        <end position="22"/>
    </location>
</feature>
<keyword evidence="6 9" id="KW-0732">Signal</keyword>
<dbReference type="InterPro" id="IPR001547">
    <property type="entry name" value="Glyco_hydro_5"/>
</dbReference>
<evidence type="ECO:0000256" key="1">
    <source>
        <dbReference type="ARBA" id="ARBA00001678"/>
    </source>
</evidence>
<dbReference type="Pfam" id="PF26410">
    <property type="entry name" value="GH5_mannosidase"/>
    <property type="match status" value="1"/>
</dbReference>
<dbReference type="EC" id="3.2.1.78" evidence="4"/>
<comment type="catalytic activity">
    <reaction evidence="1">
        <text>Random hydrolysis of (1-&gt;4)-beta-D-mannosidic linkages in mannans, galactomannans and glucomannans.</text>
        <dbReference type="EC" id="3.2.1.78"/>
    </reaction>
</comment>
<organism evidence="11 12">
    <name type="scientific">Castilleja foliolosa</name>
    <dbReference type="NCBI Taxonomy" id="1961234"/>
    <lineage>
        <taxon>Eukaryota</taxon>
        <taxon>Viridiplantae</taxon>
        <taxon>Streptophyta</taxon>
        <taxon>Embryophyta</taxon>
        <taxon>Tracheophyta</taxon>
        <taxon>Spermatophyta</taxon>
        <taxon>Magnoliopsida</taxon>
        <taxon>eudicotyledons</taxon>
        <taxon>Gunneridae</taxon>
        <taxon>Pentapetalae</taxon>
        <taxon>asterids</taxon>
        <taxon>lamiids</taxon>
        <taxon>Lamiales</taxon>
        <taxon>Orobanchaceae</taxon>
        <taxon>Pedicularideae</taxon>
        <taxon>Castillejinae</taxon>
        <taxon>Castilleja</taxon>
    </lineage>
</organism>
<dbReference type="InterPro" id="IPR045053">
    <property type="entry name" value="MAN-like"/>
</dbReference>
<evidence type="ECO:0000256" key="9">
    <source>
        <dbReference type="SAM" id="SignalP"/>
    </source>
</evidence>
<accession>A0ABD3BZ09</accession>
<keyword evidence="8" id="KW-0326">Glycosidase</keyword>
<dbReference type="PANTHER" id="PTHR31451">
    <property type="match status" value="1"/>
</dbReference>
<evidence type="ECO:0000256" key="3">
    <source>
        <dbReference type="ARBA" id="ARBA00005641"/>
    </source>
</evidence>
<dbReference type="GO" id="GO:0005576">
    <property type="term" value="C:extracellular region"/>
    <property type="evidence" value="ECO:0007669"/>
    <property type="project" value="UniProtKB-SubCell"/>
</dbReference>
<proteinExistence type="inferred from homology"/>
<gene>
    <name evidence="11" type="ORF">CASFOL_033854</name>
</gene>
<keyword evidence="7" id="KW-0378">Hydrolase</keyword>
<keyword evidence="12" id="KW-1185">Reference proteome</keyword>
<protein>
    <recommendedName>
        <fullName evidence="4">mannan endo-1,4-beta-mannosidase</fullName>
        <ecNumber evidence="4">3.2.1.78</ecNumber>
    </recommendedName>
</protein>
<evidence type="ECO:0000256" key="6">
    <source>
        <dbReference type="ARBA" id="ARBA00022729"/>
    </source>
</evidence>
<feature type="domain" description="Glycoside hydrolase family 5" evidence="10">
    <location>
        <begin position="29"/>
        <end position="366"/>
    </location>
</feature>
<evidence type="ECO:0000256" key="5">
    <source>
        <dbReference type="ARBA" id="ARBA00022525"/>
    </source>
</evidence>
<feature type="chain" id="PRO_5044781479" description="mannan endo-1,4-beta-mannosidase" evidence="9">
    <location>
        <begin position="23"/>
        <end position="404"/>
    </location>
</feature>
<comment type="subcellular location">
    <subcellularLocation>
        <location evidence="2">Secreted</location>
    </subcellularLocation>
</comment>
<evidence type="ECO:0000259" key="10">
    <source>
        <dbReference type="Pfam" id="PF26410"/>
    </source>
</evidence>
<evidence type="ECO:0000256" key="7">
    <source>
        <dbReference type="ARBA" id="ARBA00022801"/>
    </source>
</evidence>
<dbReference type="EMBL" id="JAVIJP010000060">
    <property type="protein sequence ID" value="KAL3622443.1"/>
    <property type="molecule type" value="Genomic_DNA"/>
</dbReference>
<reference evidence="12" key="1">
    <citation type="journal article" date="2024" name="IScience">
        <title>Strigolactones Initiate the Formation of Haustorium-like Structures in Castilleja.</title>
        <authorList>
            <person name="Buerger M."/>
            <person name="Peterson D."/>
            <person name="Chory J."/>
        </authorList>
    </citation>
    <scope>NUCLEOTIDE SEQUENCE [LARGE SCALE GENOMIC DNA]</scope>
</reference>
<dbReference type="Proteomes" id="UP001632038">
    <property type="component" value="Unassembled WGS sequence"/>
</dbReference>
<comment type="caution">
    <text evidence="11">The sequence shown here is derived from an EMBL/GenBank/DDBJ whole genome shotgun (WGS) entry which is preliminary data.</text>
</comment>
<evidence type="ECO:0000256" key="8">
    <source>
        <dbReference type="ARBA" id="ARBA00023295"/>
    </source>
</evidence>
<evidence type="ECO:0000313" key="11">
    <source>
        <dbReference type="EMBL" id="KAL3622443.1"/>
    </source>
</evidence>
<dbReference type="FunFam" id="3.20.20.80:FF:000012">
    <property type="entry name" value="Mannan endo-1,4-beta-mannosidase 6"/>
    <property type="match status" value="1"/>
</dbReference>
<dbReference type="AlphaFoldDB" id="A0ABD3BZ09"/>
<dbReference type="InterPro" id="IPR018087">
    <property type="entry name" value="Glyco_hydro_5_CS"/>
</dbReference>
<dbReference type="GO" id="GO:0016985">
    <property type="term" value="F:mannan endo-1,4-beta-mannosidase activity"/>
    <property type="evidence" value="ECO:0007669"/>
    <property type="project" value="UniProtKB-EC"/>
</dbReference>
<evidence type="ECO:0000313" key="12">
    <source>
        <dbReference type="Proteomes" id="UP001632038"/>
    </source>
</evidence>
<name>A0ABD3BZ09_9LAMI</name>
<evidence type="ECO:0000256" key="2">
    <source>
        <dbReference type="ARBA" id="ARBA00004613"/>
    </source>
</evidence>
<dbReference type="PROSITE" id="PS00659">
    <property type="entry name" value="GLYCOSYL_HYDROL_F5"/>
    <property type="match status" value="1"/>
</dbReference>